<reference evidence="3 4" key="1">
    <citation type="journal article" date="2019" name="Int. J. Syst. Evol. Microbiol.">
        <title>The Global Catalogue of Microorganisms (GCM) 10K type strain sequencing project: providing services to taxonomists for standard genome sequencing and annotation.</title>
        <authorList>
            <consortium name="The Broad Institute Genomics Platform"/>
            <consortium name="The Broad Institute Genome Sequencing Center for Infectious Disease"/>
            <person name="Wu L."/>
            <person name="Ma J."/>
        </authorList>
    </citation>
    <scope>NUCLEOTIDE SEQUENCE [LARGE SCALE GENOMIC DNA]</scope>
    <source>
        <strain evidence="3 4">PSRA2</strain>
    </source>
</reference>
<keyword evidence="4" id="KW-1185">Reference proteome</keyword>
<accession>A0ABD5UD64</accession>
<dbReference type="AlphaFoldDB" id="A0ABD5UD64"/>
<evidence type="ECO:0000256" key="1">
    <source>
        <dbReference type="SAM" id="MobiDB-lite"/>
    </source>
</evidence>
<gene>
    <name evidence="3" type="ORF">ACFQHK_12045</name>
</gene>
<dbReference type="Pfam" id="PF25256">
    <property type="entry name" value="DUF7857"/>
    <property type="match status" value="1"/>
</dbReference>
<evidence type="ECO:0000313" key="4">
    <source>
        <dbReference type="Proteomes" id="UP001596406"/>
    </source>
</evidence>
<dbReference type="EMBL" id="JBHSXM010000001">
    <property type="protein sequence ID" value="MFC6837237.1"/>
    <property type="molecule type" value="Genomic_DNA"/>
</dbReference>
<name>A0ABD5UD64_9EURY</name>
<feature type="domain" description="DUF8080" evidence="2">
    <location>
        <begin position="167"/>
        <end position="233"/>
    </location>
</feature>
<dbReference type="InterPro" id="IPR058393">
    <property type="entry name" value="DUF8080"/>
</dbReference>
<organism evidence="3 4">
    <name type="scientific">Halomarina ordinaria</name>
    <dbReference type="NCBI Taxonomy" id="3033939"/>
    <lineage>
        <taxon>Archaea</taxon>
        <taxon>Methanobacteriati</taxon>
        <taxon>Methanobacteriota</taxon>
        <taxon>Stenosarchaea group</taxon>
        <taxon>Halobacteria</taxon>
        <taxon>Halobacteriales</taxon>
        <taxon>Natronomonadaceae</taxon>
        <taxon>Halomarina</taxon>
    </lineage>
</organism>
<evidence type="ECO:0000259" key="2">
    <source>
        <dbReference type="Pfam" id="PF26296"/>
    </source>
</evidence>
<protein>
    <recommendedName>
        <fullName evidence="2">DUF8080 domain-containing protein</fullName>
    </recommendedName>
</protein>
<comment type="caution">
    <text evidence="3">The sequence shown here is derived from an EMBL/GenBank/DDBJ whole genome shotgun (WGS) entry which is preliminary data.</text>
</comment>
<dbReference type="RefSeq" id="WP_304448904.1">
    <property type="nucleotide sequence ID" value="NZ_JARRAH010000001.1"/>
</dbReference>
<feature type="region of interest" description="Disordered" evidence="1">
    <location>
        <begin position="110"/>
        <end position="143"/>
    </location>
</feature>
<dbReference type="Proteomes" id="UP001596406">
    <property type="component" value="Unassembled WGS sequence"/>
</dbReference>
<proteinExistence type="predicted"/>
<sequence>MDVDCTQHRDGGVTFVSVVLRSDRPRRVELDPAYDRVWPPRRNGVPAKGWADGQFTGRVEGTRAVGFATPEPPAEGCVEVAWAPPGETAPAFGRPDWAPEVTATPDGVVRALSDPRPPRGAVPEPSNARGVERDPASGECADPVADDALADERSSEGAVLDVAGGDALAAIEARVAAAERLAGADSLAEATEALERVGGLAGARALRAALAADRERLAASVAEERAATLHERAGVEVPVDTLERLA</sequence>
<evidence type="ECO:0000313" key="3">
    <source>
        <dbReference type="EMBL" id="MFC6837237.1"/>
    </source>
</evidence>
<dbReference type="InterPro" id="IPR057179">
    <property type="entry name" value="DUF7857"/>
</dbReference>
<dbReference type="Pfam" id="PF26296">
    <property type="entry name" value="DUF8080"/>
    <property type="match status" value="1"/>
</dbReference>